<keyword evidence="2" id="KW-0812">Transmembrane</keyword>
<accession>A0A411HKW6</accession>
<reference evidence="3 4" key="1">
    <citation type="submission" date="2019-01" db="EMBL/GenBank/DDBJ databases">
        <title>Pseudolysobacter antarctica gen. nov., sp. nov., isolated from Fildes Peninsula, Antarctica.</title>
        <authorList>
            <person name="Wei Z."/>
            <person name="Peng F."/>
        </authorList>
    </citation>
    <scope>NUCLEOTIDE SEQUENCE [LARGE SCALE GENOMIC DNA]</scope>
    <source>
        <strain evidence="3 4">AQ6-296</strain>
    </source>
</reference>
<proteinExistence type="predicted"/>
<dbReference type="Proteomes" id="UP000291562">
    <property type="component" value="Chromosome"/>
</dbReference>
<evidence type="ECO:0000313" key="4">
    <source>
        <dbReference type="Proteomes" id="UP000291562"/>
    </source>
</evidence>
<dbReference type="EMBL" id="CP035704">
    <property type="protein sequence ID" value="QBB71169.1"/>
    <property type="molecule type" value="Genomic_DNA"/>
</dbReference>
<evidence type="ECO:0000256" key="1">
    <source>
        <dbReference type="SAM" id="MobiDB-lite"/>
    </source>
</evidence>
<dbReference type="AlphaFoldDB" id="A0A411HKW6"/>
<organism evidence="3 4">
    <name type="scientific">Pseudolysobacter antarcticus</name>
    <dbReference type="NCBI Taxonomy" id="2511995"/>
    <lineage>
        <taxon>Bacteria</taxon>
        <taxon>Pseudomonadati</taxon>
        <taxon>Pseudomonadota</taxon>
        <taxon>Gammaproteobacteria</taxon>
        <taxon>Lysobacterales</taxon>
        <taxon>Rhodanobacteraceae</taxon>
        <taxon>Pseudolysobacter</taxon>
    </lineage>
</organism>
<keyword evidence="2" id="KW-1133">Transmembrane helix</keyword>
<feature type="compositionally biased region" description="Polar residues" evidence="1">
    <location>
        <begin position="42"/>
        <end position="57"/>
    </location>
</feature>
<sequence length="95" mass="9472">MHTNAVAVGNVAVGGLLTRLHPAGVLMAGMAGLTLVVSLGQAQPPGSSHAPWNQLSAPPTRGTPDVSGAPSLLHSFELPGTPIVAASSNGYRGVR</sequence>
<gene>
    <name evidence="3" type="ORF">ELE36_12855</name>
</gene>
<evidence type="ECO:0000256" key="2">
    <source>
        <dbReference type="SAM" id="Phobius"/>
    </source>
</evidence>
<keyword evidence="4" id="KW-1185">Reference proteome</keyword>
<feature type="transmembrane region" description="Helical" evidence="2">
    <location>
        <begin position="20"/>
        <end position="39"/>
    </location>
</feature>
<keyword evidence="2" id="KW-0472">Membrane</keyword>
<dbReference type="KEGG" id="xbc:ELE36_12855"/>
<name>A0A411HKW6_9GAMM</name>
<evidence type="ECO:0000313" key="3">
    <source>
        <dbReference type="EMBL" id="QBB71169.1"/>
    </source>
</evidence>
<protein>
    <submittedName>
        <fullName evidence="3">Uncharacterized protein</fullName>
    </submittedName>
</protein>
<feature type="region of interest" description="Disordered" evidence="1">
    <location>
        <begin position="42"/>
        <end position="73"/>
    </location>
</feature>
<dbReference type="RefSeq" id="WP_129833912.1">
    <property type="nucleotide sequence ID" value="NZ_CP035704.1"/>
</dbReference>